<accession>A0A9W8AQ75</accession>
<dbReference type="GO" id="GO:0005829">
    <property type="term" value="C:cytosol"/>
    <property type="evidence" value="ECO:0007669"/>
    <property type="project" value="TreeGrafter"/>
</dbReference>
<dbReference type="OrthoDB" id="329139at2759"/>
<evidence type="ECO:0000256" key="1">
    <source>
        <dbReference type="ARBA" id="ARBA00004123"/>
    </source>
</evidence>
<dbReference type="AlphaFoldDB" id="A0A9W8AQ75"/>
<proteinExistence type="inferred from homology"/>
<dbReference type="SUPFAM" id="SSF143870">
    <property type="entry name" value="PF0523-like"/>
    <property type="match status" value="1"/>
</dbReference>
<evidence type="ECO:0000313" key="9">
    <source>
        <dbReference type="EMBL" id="KAJ1966079.1"/>
    </source>
</evidence>
<evidence type="ECO:0000256" key="6">
    <source>
        <dbReference type="ARBA" id="ARBA00023242"/>
    </source>
</evidence>
<gene>
    <name evidence="9" type="ORF">IWQ62_002515</name>
</gene>
<evidence type="ECO:0000256" key="3">
    <source>
        <dbReference type="ARBA" id="ARBA00015316"/>
    </source>
</evidence>
<evidence type="ECO:0000256" key="5">
    <source>
        <dbReference type="ARBA" id="ARBA00022694"/>
    </source>
</evidence>
<evidence type="ECO:0000256" key="7">
    <source>
        <dbReference type="ARBA" id="ARBA00025043"/>
    </source>
</evidence>
<dbReference type="InterPro" id="IPR036504">
    <property type="entry name" value="CGI121/TPRKB_sf"/>
</dbReference>
<evidence type="ECO:0000313" key="10">
    <source>
        <dbReference type="Proteomes" id="UP001150925"/>
    </source>
</evidence>
<reference evidence="9" key="1">
    <citation type="submission" date="2022-07" db="EMBL/GenBank/DDBJ databases">
        <title>Phylogenomic reconstructions and comparative analyses of Kickxellomycotina fungi.</title>
        <authorList>
            <person name="Reynolds N.K."/>
            <person name="Stajich J.E."/>
            <person name="Barry K."/>
            <person name="Grigoriev I.V."/>
            <person name="Crous P."/>
            <person name="Smith M.E."/>
        </authorList>
    </citation>
    <scope>NUCLEOTIDE SEQUENCE</scope>
    <source>
        <strain evidence="9">RSA 1196</strain>
    </source>
</reference>
<protein>
    <recommendedName>
        <fullName evidence="4">EKC/KEOPS complex subunit CGI121</fullName>
    </recommendedName>
    <alternativeName>
        <fullName evidence="3">EKC/KEOPS complex subunit cgi121</fullName>
    </alternativeName>
</protein>
<evidence type="ECO:0000256" key="8">
    <source>
        <dbReference type="RuleBase" id="RU004398"/>
    </source>
</evidence>
<evidence type="ECO:0000256" key="4">
    <source>
        <dbReference type="ARBA" id="ARBA00016009"/>
    </source>
</evidence>
<dbReference type="Gene3D" id="3.30.2380.10">
    <property type="entry name" value="CGI121/TPRKB"/>
    <property type="match status" value="1"/>
</dbReference>
<keyword evidence="5" id="KW-0819">tRNA processing</keyword>
<dbReference type="PANTHER" id="PTHR15840">
    <property type="entry name" value="CGI-121 FAMILY MEMBER"/>
    <property type="match status" value="1"/>
</dbReference>
<dbReference type="PANTHER" id="PTHR15840:SF10">
    <property type="entry name" value="EKC_KEOPS COMPLEX SUBUNIT TPRKB"/>
    <property type="match status" value="1"/>
</dbReference>
<name>A0A9W8AQ75_9FUNG</name>
<dbReference type="Proteomes" id="UP001150925">
    <property type="component" value="Unassembled WGS sequence"/>
</dbReference>
<comment type="function">
    <text evidence="7">Component of the EKC/KEOPS complex that is required for the formation of a threonylcarbamoyl group on adenosine at position 37 (t(6)A37) in tRNAs that read codons beginning with adenine. The complex is probably involved in the transfer of the threonylcarbamoyl moiety of threonylcarbamoyl-AMP (TC-AMP) to the N6 group of A37. CGI121 acts as an allosteric effector that regulates the t(6)A activity of the complex. The EKC/KEOPS complex also promotes both telomere uncapping and telomere elongation. The complex is required for efficient recruitment of transcriptional coactivators. CGI121 is not required for tRNA modification.</text>
</comment>
<dbReference type="Pfam" id="PF08617">
    <property type="entry name" value="CGI-121"/>
    <property type="match status" value="1"/>
</dbReference>
<organism evidence="9 10">
    <name type="scientific">Dispira parvispora</name>
    <dbReference type="NCBI Taxonomy" id="1520584"/>
    <lineage>
        <taxon>Eukaryota</taxon>
        <taxon>Fungi</taxon>
        <taxon>Fungi incertae sedis</taxon>
        <taxon>Zoopagomycota</taxon>
        <taxon>Kickxellomycotina</taxon>
        <taxon>Dimargaritomycetes</taxon>
        <taxon>Dimargaritales</taxon>
        <taxon>Dimargaritaceae</taxon>
        <taxon>Dispira</taxon>
    </lineage>
</organism>
<dbReference type="GO" id="GO:0000408">
    <property type="term" value="C:EKC/KEOPS complex"/>
    <property type="evidence" value="ECO:0007669"/>
    <property type="project" value="TreeGrafter"/>
</dbReference>
<dbReference type="GO" id="GO:0002949">
    <property type="term" value="P:tRNA threonylcarbamoyladenosine modification"/>
    <property type="evidence" value="ECO:0007669"/>
    <property type="project" value="TreeGrafter"/>
</dbReference>
<dbReference type="InterPro" id="IPR013926">
    <property type="entry name" value="CGI121/TPRKB"/>
</dbReference>
<evidence type="ECO:0000256" key="2">
    <source>
        <dbReference type="ARBA" id="ARBA00005546"/>
    </source>
</evidence>
<comment type="caution">
    <text evidence="9">The sequence shown here is derived from an EMBL/GenBank/DDBJ whole genome shotgun (WGS) entry which is preliminary data.</text>
</comment>
<comment type="similarity">
    <text evidence="2 8">Belongs to the CGI121/TPRKB family.</text>
</comment>
<comment type="subcellular location">
    <subcellularLocation>
        <location evidence="1">Nucleus</location>
    </subcellularLocation>
</comment>
<keyword evidence="6 8" id="KW-0539">Nucleus</keyword>
<dbReference type="EMBL" id="JANBPY010000543">
    <property type="protein sequence ID" value="KAJ1966079.1"/>
    <property type="molecule type" value="Genomic_DNA"/>
</dbReference>
<sequence length="176" mass="19163">MSLTQSQPLQLHDQATQVHVALWINVSNASELHQRLLGGDTTVNCALINPEAVVDPFQVMVAVHRAAEALEQQQLRTRNIYSEIVYNLSPNKSIKEAFTRFGLNPTCKTILAVRVGGSQEAFDNEVGATIVGEPAALERLSSVTSLDKVRQYYKLPANTSNILNAAVGAMALKGYT</sequence>
<keyword evidence="10" id="KW-1185">Reference proteome</keyword>
<dbReference type="GO" id="GO:0005634">
    <property type="term" value="C:nucleus"/>
    <property type="evidence" value="ECO:0007669"/>
    <property type="project" value="UniProtKB-SubCell"/>
</dbReference>